<reference evidence="2 3" key="1">
    <citation type="submission" date="2019-03" db="EMBL/GenBank/DDBJ databases">
        <title>Draft genome sequence of Xylaria hypoxylon DSM 108379, a ubiquitous saprotrophic-parasitic fungi on hardwood.</title>
        <authorList>
            <person name="Buettner E."/>
            <person name="Leonhardt S."/>
            <person name="Gebauer A.M."/>
            <person name="Liers C."/>
            <person name="Hofrichter M."/>
            <person name="Kellner H."/>
        </authorList>
    </citation>
    <scope>NUCLEOTIDE SEQUENCE [LARGE SCALE GENOMIC DNA]</scope>
    <source>
        <strain evidence="2 3">DSM 108379</strain>
    </source>
</reference>
<gene>
    <name evidence="2" type="ORF">E0Z10_g1493</name>
</gene>
<dbReference type="STRING" id="37992.A0A4Z0Z6W5"/>
<evidence type="ECO:0000313" key="2">
    <source>
        <dbReference type="EMBL" id="TGJ87341.1"/>
    </source>
</evidence>
<dbReference type="AlphaFoldDB" id="A0A4Z0Z6W5"/>
<dbReference type="Pfam" id="PF11807">
    <property type="entry name" value="UstYa"/>
    <property type="match status" value="1"/>
</dbReference>
<sequence length="185" mass="21380">MPVWTSGSKRSRSWVRTIPITDDDIKAIGKDPKTALKFPPKYGFGDNAYVVHLDISHQLHCLNTLRFIAWGQFDEAAKQPYSDLHWHHVAHCTEVLRENMMCSADLDVVTSNWKETQDVPFADFNLNKKCTDAEMLIQPQDMREVPMEDEITGSMGFTRWTWNMDMRMTTLLEVPPEHIIKISAE</sequence>
<evidence type="ECO:0000256" key="1">
    <source>
        <dbReference type="ARBA" id="ARBA00035112"/>
    </source>
</evidence>
<evidence type="ECO:0000313" key="3">
    <source>
        <dbReference type="Proteomes" id="UP000297716"/>
    </source>
</evidence>
<organism evidence="2 3">
    <name type="scientific">Xylaria hypoxylon</name>
    <dbReference type="NCBI Taxonomy" id="37992"/>
    <lineage>
        <taxon>Eukaryota</taxon>
        <taxon>Fungi</taxon>
        <taxon>Dikarya</taxon>
        <taxon>Ascomycota</taxon>
        <taxon>Pezizomycotina</taxon>
        <taxon>Sordariomycetes</taxon>
        <taxon>Xylariomycetidae</taxon>
        <taxon>Xylariales</taxon>
        <taxon>Xylariaceae</taxon>
        <taxon>Xylaria</taxon>
    </lineage>
</organism>
<dbReference type="EMBL" id="SKBN01000015">
    <property type="protein sequence ID" value="TGJ87341.1"/>
    <property type="molecule type" value="Genomic_DNA"/>
</dbReference>
<dbReference type="GO" id="GO:0043386">
    <property type="term" value="P:mycotoxin biosynthetic process"/>
    <property type="evidence" value="ECO:0007669"/>
    <property type="project" value="InterPro"/>
</dbReference>
<dbReference type="PANTHER" id="PTHR33365">
    <property type="entry name" value="YALI0B05434P"/>
    <property type="match status" value="1"/>
</dbReference>
<accession>A0A4Z0Z6W5</accession>
<proteinExistence type="inferred from homology"/>
<protein>
    <submittedName>
        <fullName evidence="2">Uncharacterized protein</fullName>
    </submittedName>
</protein>
<dbReference type="OrthoDB" id="3687641at2759"/>
<keyword evidence="3" id="KW-1185">Reference proteome</keyword>
<comment type="similarity">
    <text evidence="1">Belongs to the ustYa family.</text>
</comment>
<comment type="caution">
    <text evidence="2">The sequence shown here is derived from an EMBL/GenBank/DDBJ whole genome shotgun (WGS) entry which is preliminary data.</text>
</comment>
<dbReference type="InterPro" id="IPR021765">
    <property type="entry name" value="UstYa-like"/>
</dbReference>
<dbReference type="Proteomes" id="UP000297716">
    <property type="component" value="Unassembled WGS sequence"/>
</dbReference>
<name>A0A4Z0Z6W5_9PEZI</name>
<dbReference type="PANTHER" id="PTHR33365:SF14">
    <property type="entry name" value="TAT PATHWAY SIGNAL SEQUENCE"/>
    <property type="match status" value="1"/>
</dbReference>